<protein>
    <submittedName>
        <fullName evidence="1">Uncharacterized protein</fullName>
    </submittedName>
</protein>
<accession>A0A2P2PYK7</accession>
<name>A0A2P2PYK7_RHIMU</name>
<proteinExistence type="predicted"/>
<dbReference type="EMBL" id="GGEC01079301">
    <property type="protein sequence ID" value="MBX59785.1"/>
    <property type="molecule type" value="Transcribed_RNA"/>
</dbReference>
<sequence>MEEKNNKIKSQTKWMVHQP</sequence>
<dbReference type="AlphaFoldDB" id="A0A2P2PYK7"/>
<organism evidence="1">
    <name type="scientific">Rhizophora mucronata</name>
    <name type="common">Asiatic mangrove</name>
    <dbReference type="NCBI Taxonomy" id="61149"/>
    <lineage>
        <taxon>Eukaryota</taxon>
        <taxon>Viridiplantae</taxon>
        <taxon>Streptophyta</taxon>
        <taxon>Embryophyta</taxon>
        <taxon>Tracheophyta</taxon>
        <taxon>Spermatophyta</taxon>
        <taxon>Magnoliopsida</taxon>
        <taxon>eudicotyledons</taxon>
        <taxon>Gunneridae</taxon>
        <taxon>Pentapetalae</taxon>
        <taxon>rosids</taxon>
        <taxon>fabids</taxon>
        <taxon>Malpighiales</taxon>
        <taxon>Rhizophoraceae</taxon>
        <taxon>Rhizophora</taxon>
    </lineage>
</organism>
<evidence type="ECO:0000313" key="1">
    <source>
        <dbReference type="EMBL" id="MBX59785.1"/>
    </source>
</evidence>
<reference evidence="1" key="1">
    <citation type="submission" date="2018-02" db="EMBL/GenBank/DDBJ databases">
        <title>Rhizophora mucronata_Transcriptome.</title>
        <authorList>
            <person name="Meera S.P."/>
            <person name="Sreeshan A."/>
            <person name="Augustine A."/>
        </authorList>
    </citation>
    <scope>NUCLEOTIDE SEQUENCE</scope>
    <source>
        <tissue evidence="1">Leaf</tissue>
    </source>
</reference>